<name>A0A840TMC4_9BACT</name>
<protein>
    <submittedName>
        <fullName evidence="2">Succinate dehydrogenase/fumarate reductase flavoprotein subunit</fullName>
    </submittedName>
</protein>
<sequence>MKKVAIVTGIYAFITMGWLLASCDSNRRDEGEKLAETEEQAQARTEDAYQQLAEAETKSDVEDIRDDLKKMDEKLTKEQQNYYQRMQKQHQDITRRLEKLNGQIASADATKKQRLTTNRDTLIHEKDLLEANMLEMQKPMNDDEWRTVESKLKQLIAAIDTELEKNFD</sequence>
<evidence type="ECO:0000256" key="1">
    <source>
        <dbReference type="SAM" id="MobiDB-lite"/>
    </source>
</evidence>
<evidence type="ECO:0000313" key="2">
    <source>
        <dbReference type="EMBL" id="MBB5284544.1"/>
    </source>
</evidence>
<feature type="region of interest" description="Disordered" evidence="1">
    <location>
        <begin position="27"/>
        <end position="61"/>
    </location>
</feature>
<reference evidence="2 3" key="1">
    <citation type="submission" date="2020-08" db="EMBL/GenBank/DDBJ databases">
        <title>Genomic Encyclopedia of Type Strains, Phase IV (KMG-IV): sequencing the most valuable type-strain genomes for metagenomic binning, comparative biology and taxonomic classification.</title>
        <authorList>
            <person name="Goeker M."/>
        </authorList>
    </citation>
    <scope>NUCLEOTIDE SEQUENCE [LARGE SCALE GENOMIC DNA]</scope>
    <source>
        <strain evidence="2 3">DSM 105074</strain>
    </source>
</reference>
<comment type="caution">
    <text evidence="2">The sequence shown here is derived from an EMBL/GenBank/DDBJ whole genome shotgun (WGS) entry which is preliminary data.</text>
</comment>
<accession>A0A840TMC4</accession>
<keyword evidence="3" id="KW-1185">Reference proteome</keyword>
<dbReference type="EMBL" id="JACHGF010000003">
    <property type="protein sequence ID" value="MBB5284544.1"/>
    <property type="molecule type" value="Genomic_DNA"/>
</dbReference>
<proteinExistence type="predicted"/>
<dbReference type="Proteomes" id="UP000557307">
    <property type="component" value="Unassembled WGS sequence"/>
</dbReference>
<dbReference type="PROSITE" id="PS51257">
    <property type="entry name" value="PROKAR_LIPOPROTEIN"/>
    <property type="match status" value="1"/>
</dbReference>
<gene>
    <name evidence="2" type="ORF">HNQ92_002687</name>
</gene>
<feature type="compositionally biased region" description="Basic and acidic residues" evidence="1">
    <location>
        <begin position="27"/>
        <end position="36"/>
    </location>
</feature>
<dbReference type="RefSeq" id="WP_184174472.1">
    <property type="nucleotide sequence ID" value="NZ_JACHGF010000003.1"/>
</dbReference>
<organism evidence="2 3">
    <name type="scientific">Rhabdobacter roseus</name>
    <dbReference type="NCBI Taxonomy" id="1655419"/>
    <lineage>
        <taxon>Bacteria</taxon>
        <taxon>Pseudomonadati</taxon>
        <taxon>Bacteroidota</taxon>
        <taxon>Cytophagia</taxon>
        <taxon>Cytophagales</taxon>
        <taxon>Cytophagaceae</taxon>
        <taxon>Rhabdobacter</taxon>
    </lineage>
</organism>
<dbReference type="AlphaFoldDB" id="A0A840TMC4"/>
<evidence type="ECO:0000313" key="3">
    <source>
        <dbReference type="Proteomes" id="UP000557307"/>
    </source>
</evidence>